<dbReference type="OrthoDB" id="2111841at2759"/>
<dbReference type="PANTHER" id="PTHR46276:SF1">
    <property type="entry name" value="E3 UBIQUITIN-PROTEIN LIGASE UBR5"/>
    <property type="match status" value="1"/>
</dbReference>
<dbReference type="AlphaFoldDB" id="A0A1Q9CJP0"/>
<dbReference type="GO" id="GO:0005634">
    <property type="term" value="C:nucleus"/>
    <property type="evidence" value="ECO:0007669"/>
    <property type="project" value="TreeGrafter"/>
</dbReference>
<dbReference type="PANTHER" id="PTHR46276">
    <property type="entry name" value="E3 UBIQUITIN-PROTEIN LIGASE UBR5"/>
    <property type="match status" value="1"/>
</dbReference>
<evidence type="ECO:0000259" key="2">
    <source>
        <dbReference type="PROSITE" id="PS51309"/>
    </source>
</evidence>
<reference evidence="3 4" key="1">
    <citation type="submission" date="2016-02" db="EMBL/GenBank/DDBJ databases">
        <title>Genome analysis of coral dinoflagellate symbionts highlights evolutionary adaptations to a symbiotic lifestyle.</title>
        <authorList>
            <person name="Aranda M."/>
            <person name="Li Y."/>
            <person name="Liew Y.J."/>
            <person name="Baumgarten S."/>
            <person name="Simakov O."/>
            <person name="Wilson M."/>
            <person name="Piel J."/>
            <person name="Ashoor H."/>
            <person name="Bougouffa S."/>
            <person name="Bajic V.B."/>
            <person name="Ryu T."/>
            <person name="Ravasi T."/>
            <person name="Bayer T."/>
            <person name="Micklem G."/>
            <person name="Kim H."/>
            <person name="Bhak J."/>
            <person name="Lajeunesse T.C."/>
            <person name="Voolstra C.R."/>
        </authorList>
    </citation>
    <scope>NUCLEOTIDE SEQUENCE [LARGE SCALE GENOMIC DNA]</scope>
    <source>
        <strain evidence="3 4">CCMP2467</strain>
    </source>
</reference>
<dbReference type="GO" id="GO:0090263">
    <property type="term" value="P:positive regulation of canonical Wnt signaling pathway"/>
    <property type="evidence" value="ECO:0007669"/>
    <property type="project" value="TreeGrafter"/>
</dbReference>
<dbReference type="GO" id="GO:0003723">
    <property type="term" value="F:RNA binding"/>
    <property type="evidence" value="ECO:0007669"/>
    <property type="project" value="InterPro"/>
</dbReference>
<dbReference type="Pfam" id="PF00658">
    <property type="entry name" value="MLLE"/>
    <property type="match status" value="1"/>
</dbReference>
<dbReference type="SUPFAM" id="SSF63570">
    <property type="entry name" value="PABC (PABP) domain"/>
    <property type="match status" value="1"/>
</dbReference>
<accession>A0A1Q9CJP0</accession>
<dbReference type="GO" id="GO:0000209">
    <property type="term" value="P:protein polyubiquitination"/>
    <property type="evidence" value="ECO:0007669"/>
    <property type="project" value="TreeGrafter"/>
</dbReference>
<dbReference type="GO" id="GO:0005737">
    <property type="term" value="C:cytoplasm"/>
    <property type="evidence" value="ECO:0007669"/>
    <property type="project" value="TreeGrafter"/>
</dbReference>
<evidence type="ECO:0000313" key="4">
    <source>
        <dbReference type="Proteomes" id="UP000186817"/>
    </source>
</evidence>
<evidence type="ECO:0000313" key="3">
    <source>
        <dbReference type="EMBL" id="OLP83126.1"/>
    </source>
</evidence>
<organism evidence="3 4">
    <name type="scientific">Symbiodinium microadriaticum</name>
    <name type="common">Dinoflagellate</name>
    <name type="synonym">Zooxanthella microadriatica</name>
    <dbReference type="NCBI Taxonomy" id="2951"/>
    <lineage>
        <taxon>Eukaryota</taxon>
        <taxon>Sar</taxon>
        <taxon>Alveolata</taxon>
        <taxon>Dinophyceae</taxon>
        <taxon>Suessiales</taxon>
        <taxon>Symbiodiniaceae</taxon>
        <taxon>Symbiodinium</taxon>
    </lineage>
</organism>
<feature type="domain" description="PABC" evidence="2">
    <location>
        <begin position="3"/>
        <end position="80"/>
    </location>
</feature>
<feature type="chain" id="PRO_5013362553" evidence="1">
    <location>
        <begin position="21"/>
        <end position="185"/>
    </location>
</feature>
<name>A0A1Q9CJP0_SYMMI</name>
<keyword evidence="4" id="KW-1185">Reference proteome</keyword>
<dbReference type="Gene3D" id="1.10.1900.10">
    <property type="entry name" value="c-terminal domain of poly(a) binding protein"/>
    <property type="match status" value="1"/>
</dbReference>
<dbReference type="EMBL" id="LSRX01001139">
    <property type="protein sequence ID" value="OLP83126.1"/>
    <property type="molecule type" value="Genomic_DNA"/>
</dbReference>
<feature type="signal peptide" evidence="1">
    <location>
        <begin position="1"/>
        <end position="20"/>
    </location>
</feature>
<dbReference type="InterPro" id="IPR036053">
    <property type="entry name" value="PABP-dom"/>
</dbReference>
<gene>
    <name evidence="3" type="primary">pab1</name>
    <name evidence="3" type="ORF">AK812_SmicGene36167</name>
</gene>
<dbReference type="PROSITE" id="PS51309">
    <property type="entry name" value="PABC"/>
    <property type="match status" value="1"/>
</dbReference>
<dbReference type="Proteomes" id="UP000186817">
    <property type="component" value="Unassembled WGS sequence"/>
</dbReference>
<sequence>MKLAAVFMVLEGALLSQVQKQMIGEKLYPLVAKYQPEWAGKITGMMLEMDNSELLMLLESESQLRGKVDEAREAYFCVRLDDSEMAGRRVRIERTAASWLDLQRPFKEIISNVLKVSQAHAQSELFLYEVSPLVSNIRNESPDCVLPKKKYDEKQLSKGIGRFFRPKTDAGSLPALCAEFYCLCI</sequence>
<protein>
    <submittedName>
        <fullName evidence="3">Polyadenylate-binding protein, cytoplasmic and nuclear</fullName>
    </submittedName>
</protein>
<dbReference type="SMART" id="SM00517">
    <property type="entry name" value="PolyA"/>
    <property type="match status" value="1"/>
</dbReference>
<dbReference type="GO" id="GO:0034450">
    <property type="term" value="F:ubiquitin-ubiquitin ligase activity"/>
    <property type="evidence" value="ECO:0007669"/>
    <property type="project" value="TreeGrafter"/>
</dbReference>
<evidence type="ECO:0000256" key="1">
    <source>
        <dbReference type="SAM" id="SignalP"/>
    </source>
</evidence>
<keyword evidence="1" id="KW-0732">Signal</keyword>
<comment type="caution">
    <text evidence="3">The sequence shown here is derived from an EMBL/GenBank/DDBJ whole genome shotgun (WGS) entry which is preliminary data.</text>
</comment>
<dbReference type="InterPro" id="IPR002004">
    <property type="entry name" value="PABP_HYD_C"/>
</dbReference>
<proteinExistence type="predicted"/>